<dbReference type="PANTHER" id="PTHR47048">
    <property type="entry name" value="PROTEIN SCAF11"/>
    <property type="match status" value="1"/>
</dbReference>
<dbReference type="STRING" id="282301.A0A267F3J9"/>
<feature type="compositionally biased region" description="Low complexity" evidence="1">
    <location>
        <begin position="16"/>
        <end position="47"/>
    </location>
</feature>
<dbReference type="GO" id="GO:0003723">
    <property type="term" value="F:RNA binding"/>
    <property type="evidence" value="ECO:0007669"/>
    <property type="project" value="TreeGrafter"/>
</dbReference>
<organism evidence="3 4">
    <name type="scientific">Macrostomum lignano</name>
    <dbReference type="NCBI Taxonomy" id="282301"/>
    <lineage>
        <taxon>Eukaryota</taxon>
        <taxon>Metazoa</taxon>
        <taxon>Spiralia</taxon>
        <taxon>Lophotrochozoa</taxon>
        <taxon>Platyhelminthes</taxon>
        <taxon>Rhabditophora</taxon>
        <taxon>Macrostomorpha</taxon>
        <taxon>Macrostomida</taxon>
        <taxon>Macrostomidae</taxon>
        <taxon>Macrostomum</taxon>
    </lineage>
</organism>
<protein>
    <recommendedName>
        <fullName evidence="2">SFR19-like C-terminal domain-containing protein</fullName>
    </recommendedName>
</protein>
<name>A0A267F3J9_9PLAT</name>
<feature type="domain" description="SFR19-like C-terminal" evidence="2">
    <location>
        <begin position="159"/>
        <end position="243"/>
    </location>
</feature>
<feature type="compositionally biased region" description="Gly residues" evidence="1">
    <location>
        <begin position="120"/>
        <end position="129"/>
    </location>
</feature>
<evidence type="ECO:0000259" key="2">
    <source>
        <dbReference type="Pfam" id="PF23030"/>
    </source>
</evidence>
<gene>
    <name evidence="3" type="ORF">BOX15_Mlig006627g3</name>
</gene>
<feature type="compositionally biased region" description="Low complexity" evidence="1">
    <location>
        <begin position="130"/>
        <end position="148"/>
    </location>
</feature>
<dbReference type="EMBL" id="NIVC01001402">
    <property type="protein sequence ID" value="PAA68338.1"/>
    <property type="molecule type" value="Genomic_DNA"/>
</dbReference>
<evidence type="ECO:0000256" key="1">
    <source>
        <dbReference type="SAM" id="MobiDB-lite"/>
    </source>
</evidence>
<dbReference type="Pfam" id="PF23030">
    <property type="entry name" value="SCAF11-like_C"/>
    <property type="match status" value="1"/>
</dbReference>
<accession>A0A267F3J9</accession>
<reference evidence="3 4" key="1">
    <citation type="submission" date="2017-06" db="EMBL/GenBank/DDBJ databases">
        <title>A platform for efficient transgenesis in Macrostomum lignano, a flatworm model organism for stem cell research.</title>
        <authorList>
            <person name="Berezikov E."/>
        </authorList>
    </citation>
    <scope>NUCLEOTIDE SEQUENCE [LARGE SCALE GENOMIC DNA]</scope>
    <source>
        <strain evidence="3">DV1</strain>
        <tissue evidence="3">Whole organism</tissue>
    </source>
</reference>
<feature type="region of interest" description="Disordered" evidence="1">
    <location>
        <begin position="1"/>
        <end position="148"/>
    </location>
</feature>
<dbReference type="OrthoDB" id="1935339at2759"/>
<feature type="compositionally biased region" description="Polar residues" evidence="1">
    <location>
        <begin position="106"/>
        <end position="116"/>
    </location>
</feature>
<proteinExistence type="predicted"/>
<evidence type="ECO:0000313" key="3">
    <source>
        <dbReference type="EMBL" id="PAA68338.1"/>
    </source>
</evidence>
<dbReference type="PANTHER" id="PTHR47048:SF1">
    <property type="entry name" value="PROTEIN SCAF11"/>
    <property type="match status" value="1"/>
</dbReference>
<sequence>MDTLAMQAGIPTPTTSAAASSASDKQQQQQPASQDSSIQHIQQLLSSTASNILSNILKKQQPPPPPPPPQQQPSPPKQAMPQLEAPQPPPPAEPVRFNLPPMPTPEQMQAKRSGQPTGHAAGGKPGGGSKAARQPRGGAADRMAAADPSDPKLAALLAKTRRDQFANKADWQERIAAEVKLTLRPLYTARQIDKNDYKEILKKAVTKISRSNAQDVQPDKTREFVSTYVDKLARAKKHEIRRSQVVSSSD</sequence>
<feature type="compositionally biased region" description="Polar residues" evidence="1">
    <location>
        <begin position="48"/>
        <end position="58"/>
    </location>
</feature>
<feature type="compositionally biased region" description="Pro residues" evidence="1">
    <location>
        <begin position="61"/>
        <end position="78"/>
    </location>
</feature>
<dbReference type="Proteomes" id="UP000215902">
    <property type="component" value="Unassembled WGS sequence"/>
</dbReference>
<dbReference type="GO" id="GO:0000245">
    <property type="term" value="P:spliceosomal complex assembly"/>
    <property type="evidence" value="ECO:0007669"/>
    <property type="project" value="TreeGrafter"/>
</dbReference>
<comment type="caution">
    <text evidence="3">The sequence shown here is derived from an EMBL/GenBank/DDBJ whole genome shotgun (WGS) entry which is preliminary data.</text>
</comment>
<evidence type="ECO:0000313" key="4">
    <source>
        <dbReference type="Proteomes" id="UP000215902"/>
    </source>
</evidence>
<dbReference type="AlphaFoldDB" id="A0A267F3J9"/>
<dbReference type="InterPro" id="IPR057031">
    <property type="entry name" value="SFR19-like_C"/>
</dbReference>
<keyword evidence="4" id="KW-1185">Reference proteome</keyword>